<organism evidence="3 4">
    <name type="scientific">Nezara viridula</name>
    <name type="common">Southern green stink bug</name>
    <name type="synonym">Cimex viridulus</name>
    <dbReference type="NCBI Taxonomy" id="85310"/>
    <lineage>
        <taxon>Eukaryota</taxon>
        <taxon>Metazoa</taxon>
        <taxon>Ecdysozoa</taxon>
        <taxon>Arthropoda</taxon>
        <taxon>Hexapoda</taxon>
        <taxon>Insecta</taxon>
        <taxon>Pterygota</taxon>
        <taxon>Neoptera</taxon>
        <taxon>Paraneoptera</taxon>
        <taxon>Hemiptera</taxon>
        <taxon>Heteroptera</taxon>
        <taxon>Panheteroptera</taxon>
        <taxon>Pentatomomorpha</taxon>
        <taxon>Pentatomoidea</taxon>
        <taxon>Pentatomidae</taxon>
        <taxon>Pentatominae</taxon>
        <taxon>Nezara</taxon>
    </lineage>
</organism>
<dbReference type="Gene3D" id="2.40.10.10">
    <property type="entry name" value="Trypsin-like serine proteases"/>
    <property type="match status" value="1"/>
</dbReference>
<evidence type="ECO:0000313" key="4">
    <source>
        <dbReference type="Proteomes" id="UP001152798"/>
    </source>
</evidence>
<dbReference type="GO" id="GO:0004252">
    <property type="term" value="F:serine-type endopeptidase activity"/>
    <property type="evidence" value="ECO:0007669"/>
    <property type="project" value="InterPro"/>
</dbReference>
<evidence type="ECO:0000313" key="3">
    <source>
        <dbReference type="EMBL" id="CAH1408438.1"/>
    </source>
</evidence>
<dbReference type="Pfam" id="PF00089">
    <property type="entry name" value="Trypsin"/>
    <property type="match status" value="1"/>
</dbReference>
<dbReference type="AlphaFoldDB" id="A0A9P0HVL0"/>
<proteinExistence type="predicted"/>
<feature type="domain" description="Integrase zinc-binding" evidence="2">
    <location>
        <begin position="56"/>
        <end position="91"/>
    </location>
</feature>
<dbReference type="Proteomes" id="UP001152798">
    <property type="component" value="Unassembled WGS sequence"/>
</dbReference>
<sequence length="110" mass="11862">MGDSGGPLVYLDPTTNRFTQVALVSYGPTACGSDPRPSVNTDVYAFNSWIQKAIAAHEGHLGIVAMKQKVWWPGIDAAAEKMVVSCHLCHLVGVSPSPEPMSRRKMPEVP</sequence>
<name>A0A9P0HVL0_NEZVI</name>
<keyword evidence="4" id="KW-1185">Reference proteome</keyword>
<dbReference type="Pfam" id="PF17921">
    <property type="entry name" value="Integrase_H2C2"/>
    <property type="match status" value="1"/>
</dbReference>
<dbReference type="InterPro" id="IPR041588">
    <property type="entry name" value="Integrase_H2C2"/>
</dbReference>
<dbReference type="InterPro" id="IPR009003">
    <property type="entry name" value="Peptidase_S1_PA"/>
</dbReference>
<dbReference type="SUPFAM" id="SSF50494">
    <property type="entry name" value="Trypsin-like serine proteases"/>
    <property type="match status" value="1"/>
</dbReference>
<comment type="caution">
    <text evidence="3">The sequence shown here is derived from an EMBL/GenBank/DDBJ whole genome shotgun (WGS) entry which is preliminary data.</text>
</comment>
<dbReference type="OrthoDB" id="6623936at2759"/>
<feature type="domain" description="Peptidase S1" evidence="1">
    <location>
        <begin position="2"/>
        <end position="50"/>
    </location>
</feature>
<evidence type="ECO:0000259" key="1">
    <source>
        <dbReference type="Pfam" id="PF00089"/>
    </source>
</evidence>
<gene>
    <name evidence="3" type="ORF">NEZAVI_LOCUS15963</name>
</gene>
<reference evidence="3" key="1">
    <citation type="submission" date="2022-01" db="EMBL/GenBank/DDBJ databases">
        <authorList>
            <person name="King R."/>
        </authorList>
    </citation>
    <scope>NUCLEOTIDE SEQUENCE</scope>
</reference>
<dbReference type="GO" id="GO:0006508">
    <property type="term" value="P:proteolysis"/>
    <property type="evidence" value="ECO:0007669"/>
    <property type="project" value="InterPro"/>
</dbReference>
<accession>A0A9P0HVL0</accession>
<dbReference type="InterPro" id="IPR043504">
    <property type="entry name" value="Peptidase_S1_PA_chymotrypsin"/>
</dbReference>
<dbReference type="InterPro" id="IPR001254">
    <property type="entry name" value="Trypsin_dom"/>
</dbReference>
<evidence type="ECO:0000259" key="2">
    <source>
        <dbReference type="Pfam" id="PF17921"/>
    </source>
</evidence>
<protein>
    <submittedName>
        <fullName evidence="3">Uncharacterized protein</fullName>
    </submittedName>
</protein>
<dbReference type="Gene3D" id="1.10.340.70">
    <property type="match status" value="1"/>
</dbReference>
<dbReference type="EMBL" id="CAKMRH010000019">
    <property type="protein sequence ID" value="CAH1408438.1"/>
    <property type="molecule type" value="Genomic_DNA"/>
</dbReference>